<comment type="similarity">
    <text evidence="2">Belongs to the PEN-2 family.</text>
</comment>
<accession>A0ABY7E669</accession>
<comment type="subcellular location">
    <subcellularLocation>
        <location evidence="1">Membrane</location>
        <topology evidence="1">Multi-pass membrane protein</topology>
    </subcellularLocation>
</comment>
<keyword evidence="7 8" id="KW-0472">Membrane</keyword>
<proteinExistence type="inferred from homology"/>
<evidence type="ECO:0000256" key="7">
    <source>
        <dbReference type="ARBA" id="ARBA00023136"/>
    </source>
</evidence>
<evidence type="ECO:0000256" key="4">
    <source>
        <dbReference type="ARBA" id="ARBA00022692"/>
    </source>
</evidence>
<feature type="non-terminal residue" evidence="9">
    <location>
        <position position="78"/>
    </location>
</feature>
<evidence type="ECO:0000256" key="8">
    <source>
        <dbReference type="SAM" id="Phobius"/>
    </source>
</evidence>
<dbReference type="PANTHER" id="PTHR16318:SF0">
    <property type="entry name" value="GAMMA-SECRETASE SUBUNIT PEN-2"/>
    <property type="match status" value="1"/>
</dbReference>
<evidence type="ECO:0000313" key="9">
    <source>
        <dbReference type="EMBL" id="WAR04457.1"/>
    </source>
</evidence>
<keyword evidence="4 8" id="KW-0812">Transmembrane</keyword>
<keyword evidence="10" id="KW-1185">Reference proteome</keyword>
<evidence type="ECO:0000313" key="10">
    <source>
        <dbReference type="Proteomes" id="UP001164746"/>
    </source>
</evidence>
<dbReference type="InterPro" id="IPR019379">
    <property type="entry name" value="Gamma_Secretase_Asp_P_PEN2"/>
</dbReference>
<keyword evidence="6 8" id="KW-1133">Transmembrane helix</keyword>
<evidence type="ECO:0000256" key="2">
    <source>
        <dbReference type="ARBA" id="ARBA00009607"/>
    </source>
</evidence>
<protein>
    <recommendedName>
        <fullName evidence="3">Gamma-secretase subunit PEN-2</fullName>
    </recommendedName>
</protein>
<evidence type="ECO:0000256" key="1">
    <source>
        <dbReference type="ARBA" id="ARBA00004141"/>
    </source>
</evidence>
<dbReference type="PANTHER" id="PTHR16318">
    <property type="entry name" value="GAMMA-SECRETASE SUBUNIT PEN-2"/>
    <property type="match status" value="1"/>
</dbReference>
<evidence type="ECO:0000256" key="3">
    <source>
        <dbReference type="ARBA" id="ARBA00018306"/>
    </source>
</evidence>
<evidence type="ECO:0000256" key="5">
    <source>
        <dbReference type="ARBA" id="ARBA00022976"/>
    </source>
</evidence>
<name>A0ABY7E669_MYAAR</name>
<reference evidence="9" key="1">
    <citation type="submission" date="2022-11" db="EMBL/GenBank/DDBJ databases">
        <title>Centuries of genome instability and evolution in soft-shell clam transmissible cancer (bioRxiv).</title>
        <authorList>
            <person name="Hart S.F.M."/>
            <person name="Yonemitsu M.A."/>
            <person name="Giersch R.M."/>
            <person name="Beal B.F."/>
            <person name="Arriagada G."/>
            <person name="Davis B.W."/>
            <person name="Ostrander E.A."/>
            <person name="Goff S.P."/>
            <person name="Metzger M.J."/>
        </authorList>
    </citation>
    <scope>NUCLEOTIDE SEQUENCE</scope>
    <source>
        <strain evidence="9">MELC-2E11</strain>
        <tissue evidence="9">Siphon/mantle</tissue>
    </source>
</reference>
<dbReference type="Proteomes" id="UP001164746">
    <property type="component" value="Chromosome 5"/>
</dbReference>
<organism evidence="9 10">
    <name type="scientific">Mya arenaria</name>
    <name type="common">Soft-shell clam</name>
    <dbReference type="NCBI Taxonomy" id="6604"/>
    <lineage>
        <taxon>Eukaryota</taxon>
        <taxon>Metazoa</taxon>
        <taxon>Spiralia</taxon>
        <taxon>Lophotrochozoa</taxon>
        <taxon>Mollusca</taxon>
        <taxon>Bivalvia</taxon>
        <taxon>Autobranchia</taxon>
        <taxon>Heteroconchia</taxon>
        <taxon>Euheterodonta</taxon>
        <taxon>Imparidentia</taxon>
        <taxon>Neoheterodontei</taxon>
        <taxon>Myida</taxon>
        <taxon>Myoidea</taxon>
        <taxon>Myidae</taxon>
        <taxon>Mya</taxon>
    </lineage>
</organism>
<keyword evidence="5" id="KW-0914">Notch signaling pathway</keyword>
<feature type="transmembrane region" description="Helical" evidence="8">
    <location>
        <begin position="34"/>
        <end position="54"/>
    </location>
</feature>
<gene>
    <name evidence="9" type="ORF">MAR_019826</name>
</gene>
<sequence length="78" mass="9293">GFALLPFLWFVNSVWFFREAFLRPHFEEQKQMHVMRSILGSVLWICAIVTWVTVFQLKRAEWGPTADYMSFIIPRGEL</sequence>
<dbReference type="EMBL" id="CP111016">
    <property type="protein sequence ID" value="WAR04457.1"/>
    <property type="molecule type" value="Genomic_DNA"/>
</dbReference>
<dbReference type="Pfam" id="PF10251">
    <property type="entry name" value="PEN-2"/>
    <property type="match status" value="1"/>
</dbReference>
<evidence type="ECO:0000256" key="6">
    <source>
        <dbReference type="ARBA" id="ARBA00022989"/>
    </source>
</evidence>